<sequence>MLPNGWIPEDVVDFFQQFMRYLRWRWIEICDSADEHMSHQRFRQLQEKGENHSLIQYLAEDAQQWDRLRRVLRFEVLSLQDFAKKHFQQYDTFNDTKALEAIESFSDEVGSRLRLLDQTIRDLLQFEFAWVSINEAHKSTSLATSMKRLSWITFVFLPAMFASGLFGMNVDILASNPDWRWYILFVSIILAITILGWLLFKYGQIEQWIERHIGARFSRLGKGRKGQGNVKEDADPRF</sequence>
<comment type="caution">
    <text evidence="6">The sequence shown here is derived from an EMBL/GenBank/DDBJ whole genome shotgun (WGS) entry which is preliminary data.</text>
</comment>
<dbReference type="Proteomes" id="UP000801428">
    <property type="component" value="Unassembled WGS sequence"/>
</dbReference>
<evidence type="ECO:0000256" key="3">
    <source>
        <dbReference type="ARBA" id="ARBA00022989"/>
    </source>
</evidence>
<organism evidence="6 7">
    <name type="scientific">Curvularia kusanoi</name>
    <name type="common">Cochliobolus kusanoi</name>
    <dbReference type="NCBI Taxonomy" id="90978"/>
    <lineage>
        <taxon>Eukaryota</taxon>
        <taxon>Fungi</taxon>
        <taxon>Dikarya</taxon>
        <taxon>Ascomycota</taxon>
        <taxon>Pezizomycotina</taxon>
        <taxon>Dothideomycetes</taxon>
        <taxon>Pleosporomycetidae</taxon>
        <taxon>Pleosporales</taxon>
        <taxon>Pleosporineae</taxon>
        <taxon>Pleosporaceae</taxon>
        <taxon>Curvularia</taxon>
    </lineage>
</organism>
<comment type="subcellular location">
    <subcellularLocation>
        <location evidence="1">Membrane</location>
        <topology evidence="1">Multi-pass membrane protein</topology>
    </subcellularLocation>
</comment>
<dbReference type="SUPFAM" id="SSF144083">
    <property type="entry name" value="Magnesium transport protein CorA, transmembrane region"/>
    <property type="match status" value="1"/>
</dbReference>
<reference evidence="6" key="1">
    <citation type="submission" date="2019-04" db="EMBL/GenBank/DDBJ databases">
        <title>Sequencing of skin fungus with MAO and IRED activity.</title>
        <authorList>
            <person name="Marsaioli A.J."/>
            <person name="Bonatto J.M.C."/>
            <person name="Reis Junior O."/>
        </authorList>
    </citation>
    <scope>NUCLEOTIDE SEQUENCE</scope>
    <source>
        <strain evidence="6">30M1</strain>
    </source>
</reference>
<evidence type="ECO:0000256" key="2">
    <source>
        <dbReference type="ARBA" id="ARBA00022692"/>
    </source>
</evidence>
<evidence type="ECO:0000256" key="5">
    <source>
        <dbReference type="SAM" id="Phobius"/>
    </source>
</evidence>
<accession>A0A9P4T824</accession>
<evidence type="ECO:0000313" key="6">
    <source>
        <dbReference type="EMBL" id="KAF2997583.1"/>
    </source>
</evidence>
<feature type="transmembrane region" description="Helical" evidence="5">
    <location>
        <begin position="149"/>
        <end position="167"/>
    </location>
</feature>
<dbReference type="GO" id="GO:0046873">
    <property type="term" value="F:metal ion transmembrane transporter activity"/>
    <property type="evidence" value="ECO:0007669"/>
    <property type="project" value="InterPro"/>
</dbReference>
<dbReference type="EMBL" id="SWKU01000022">
    <property type="protein sequence ID" value="KAF2997583.1"/>
    <property type="molecule type" value="Genomic_DNA"/>
</dbReference>
<dbReference type="InterPro" id="IPR002523">
    <property type="entry name" value="MgTranspt_CorA/ZnTranspt_ZntB"/>
</dbReference>
<evidence type="ECO:0000256" key="1">
    <source>
        <dbReference type="ARBA" id="ARBA00004141"/>
    </source>
</evidence>
<dbReference type="Gene3D" id="1.20.58.340">
    <property type="entry name" value="Magnesium transport protein CorA, transmembrane region"/>
    <property type="match status" value="1"/>
</dbReference>
<keyword evidence="2 5" id="KW-0812">Transmembrane</keyword>
<evidence type="ECO:0000313" key="7">
    <source>
        <dbReference type="Proteomes" id="UP000801428"/>
    </source>
</evidence>
<keyword evidence="3 5" id="KW-1133">Transmembrane helix</keyword>
<dbReference type="GO" id="GO:0016020">
    <property type="term" value="C:membrane"/>
    <property type="evidence" value="ECO:0007669"/>
    <property type="project" value="UniProtKB-SubCell"/>
</dbReference>
<keyword evidence="7" id="KW-1185">Reference proteome</keyword>
<protein>
    <submittedName>
        <fullName evidence="6">Uncharacterized protein</fullName>
    </submittedName>
</protein>
<dbReference type="OrthoDB" id="3689848at2759"/>
<keyword evidence="4 5" id="KW-0472">Membrane</keyword>
<gene>
    <name evidence="6" type="ORF">E8E13_002417</name>
</gene>
<proteinExistence type="predicted"/>
<name>A0A9P4T824_CURKU</name>
<evidence type="ECO:0000256" key="4">
    <source>
        <dbReference type="ARBA" id="ARBA00023136"/>
    </source>
</evidence>
<dbReference type="Pfam" id="PF01544">
    <property type="entry name" value="CorA"/>
    <property type="match status" value="1"/>
</dbReference>
<feature type="transmembrane region" description="Helical" evidence="5">
    <location>
        <begin position="179"/>
        <end position="200"/>
    </location>
</feature>
<dbReference type="InterPro" id="IPR045863">
    <property type="entry name" value="CorA_TM1_TM2"/>
</dbReference>
<dbReference type="AlphaFoldDB" id="A0A9P4T824"/>